<dbReference type="InterPro" id="IPR051504">
    <property type="entry name" value="Plant_metabolite_acyltrans"/>
</dbReference>
<dbReference type="Gene3D" id="3.30.559.10">
    <property type="entry name" value="Chloramphenicol acetyltransferase-like domain"/>
    <property type="match status" value="2"/>
</dbReference>
<dbReference type="Pfam" id="PF02458">
    <property type="entry name" value="Transferase"/>
    <property type="match status" value="1"/>
</dbReference>
<dbReference type="AlphaFoldDB" id="A0AA38SXA6"/>
<proteinExistence type="predicted"/>
<keyword evidence="2" id="KW-0012">Acyltransferase</keyword>
<evidence type="ECO:0000313" key="4">
    <source>
        <dbReference type="Proteomes" id="UP001172457"/>
    </source>
</evidence>
<dbReference type="EMBL" id="JARYMX010000004">
    <property type="protein sequence ID" value="KAJ9550499.1"/>
    <property type="molecule type" value="Genomic_DNA"/>
</dbReference>
<accession>A0AA38SXA6</accession>
<evidence type="ECO:0000256" key="2">
    <source>
        <dbReference type="ARBA" id="ARBA00023315"/>
    </source>
</evidence>
<dbReference type="SUPFAM" id="SSF52777">
    <property type="entry name" value="CoA-dependent acyltransferases"/>
    <property type="match status" value="1"/>
</dbReference>
<sequence>MASLSTLTVLDKSQVSPPPATVGHRSLPLTFFDLIWLTQPPVHHLFFYELPMITKPHFLETIVPTLKNSLSITLQHFFPFVGNLILSPSRKPEIRHVDGDYVAVTVVESGLDFDDLIGNHPRDCDKFYRLIPLLGDATKAPEGYLSIPLFSVQVTVFPGAGISIGMTNHHCLGDASTRFCFMDAWTSIARSGTDESFLAHGALPLYDRVIQHPALDEKYLKQAKIETFIQDYRPASLSGPTNNVRTTFVLTRTVVNRLKKRVSTQLPSLQYVSSFTVACAYVWSSLAKVRDVDLQIFGFVIDCRSRLVPAVPSTYSGNCVAPCGAFGRKSELTKKDGFVTAAKLLGESLHKKLSDKDGILNGAEGWFDFEFLIGKEPISVTGVAGTPRIKFYDTADFGWGKPKKYEIVSIDYNGSISLNACRDSSEDLEIGVCLSETEMTEFVSVFNSDLSSEVLHMPS</sequence>
<dbReference type="PANTHER" id="PTHR31625">
    <property type="match status" value="1"/>
</dbReference>
<protein>
    <submittedName>
        <fullName evidence="3">Uncharacterized protein</fullName>
    </submittedName>
</protein>
<name>A0AA38SXA6_9ASTR</name>
<keyword evidence="4" id="KW-1185">Reference proteome</keyword>
<keyword evidence="1" id="KW-0808">Transferase</keyword>
<evidence type="ECO:0000313" key="3">
    <source>
        <dbReference type="EMBL" id="KAJ9550499.1"/>
    </source>
</evidence>
<dbReference type="GO" id="GO:0016747">
    <property type="term" value="F:acyltransferase activity, transferring groups other than amino-acyl groups"/>
    <property type="evidence" value="ECO:0007669"/>
    <property type="project" value="UniProtKB-ARBA"/>
</dbReference>
<gene>
    <name evidence="3" type="ORF">OSB04_014544</name>
</gene>
<dbReference type="Proteomes" id="UP001172457">
    <property type="component" value="Chromosome 4"/>
</dbReference>
<reference evidence="3" key="1">
    <citation type="submission" date="2023-03" db="EMBL/GenBank/DDBJ databases">
        <title>Chromosome-scale reference genome and RAD-based genetic map of yellow starthistle (Centaurea solstitialis) reveal putative structural variation and QTLs associated with invader traits.</title>
        <authorList>
            <person name="Reatini B."/>
            <person name="Cang F.A."/>
            <person name="Jiang Q."/>
            <person name="Mckibben M.T.W."/>
            <person name="Barker M.S."/>
            <person name="Rieseberg L.H."/>
            <person name="Dlugosch K.M."/>
        </authorList>
    </citation>
    <scope>NUCLEOTIDE SEQUENCE</scope>
    <source>
        <strain evidence="3">CAN-66</strain>
        <tissue evidence="3">Leaf</tissue>
    </source>
</reference>
<evidence type="ECO:0000256" key="1">
    <source>
        <dbReference type="ARBA" id="ARBA00022679"/>
    </source>
</evidence>
<dbReference type="InterPro" id="IPR023213">
    <property type="entry name" value="CAT-like_dom_sf"/>
</dbReference>
<comment type="caution">
    <text evidence="3">The sequence shown here is derived from an EMBL/GenBank/DDBJ whole genome shotgun (WGS) entry which is preliminary data.</text>
</comment>
<organism evidence="3 4">
    <name type="scientific">Centaurea solstitialis</name>
    <name type="common">yellow star-thistle</name>
    <dbReference type="NCBI Taxonomy" id="347529"/>
    <lineage>
        <taxon>Eukaryota</taxon>
        <taxon>Viridiplantae</taxon>
        <taxon>Streptophyta</taxon>
        <taxon>Embryophyta</taxon>
        <taxon>Tracheophyta</taxon>
        <taxon>Spermatophyta</taxon>
        <taxon>Magnoliopsida</taxon>
        <taxon>eudicotyledons</taxon>
        <taxon>Gunneridae</taxon>
        <taxon>Pentapetalae</taxon>
        <taxon>asterids</taxon>
        <taxon>campanulids</taxon>
        <taxon>Asterales</taxon>
        <taxon>Asteraceae</taxon>
        <taxon>Carduoideae</taxon>
        <taxon>Cardueae</taxon>
        <taxon>Centaureinae</taxon>
        <taxon>Centaurea</taxon>
    </lineage>
</organism>